<dbReference type="PANTHER" id="PTHR11361:SF99">
    <property type="entry name" value="DNA MISMATCH REPAIR PROTEIN"/>
    <property type="match status" value="1"/>
</dbReference>
<feature type="domain" description="DNA mismatch repair proteins mutS family" evidence="5">
    <location>
        <begin position="420"/>
        <end position="598"/>
    </location>
</feature>
<dbReference type="GO" id="GO:0005524">
    <property type="term" value="F:ATP binding"/>
    <property type="evidence" value="ECO:0007669"/>
    <property type="project" value="UniProtKB-KW"/>
</dbReference>
<keyword evidence="3" id="KW-0238">DNA-binding</keyword>
<dbReference type="InterPro" id="IPR027417">
    <property type="entry name" value="P-loop_NTPase"/>
</dbReference>
<dbReference type="InterPro" id="IPR000432">
    <property type="entry name" value="DNA_mismatch_repair_MutS_C"/>
</dbReference>
<protein>
    <submittedName>
        <fullName evidence="6">DNA mismatch repair protein MutS domain-containing protein</fullName>
    </submittedName>
</protein>
<feature type="transmembrane region" description="Helical" evidence="4">
    <location>
        <begin position="218"/>
        <end position="243"/>
    </location>
</feature>
<dbReference type="EMBL" id="CYZV01000020">
    <property type="protein sequence ID" value="CUO32746.1"/>
    <property type="molecule type" value="Genomic_DNA"/>
</dbReference>
<dbReference type="SUPFAM" id="SSF52540">
    <property type="entry name" value="P-loop containing nucleoside triphosphate hydrolases"/>
    <property type="match status" value="1"/>
</dbReference>
<evidence type="ECO:0000313" key="6">
    <source>
        <dbReference type="EMBL" id="CUO32746.1"/>
    </source>
</evidence>
<keyword evidence="1" id="KW-0547">Nucleotide-binding</keyword>
<gene>
    <name evidence="6" type="primary">mutS_3</name>
    <name evidence="6" type="ORF">ERS852470_02021</name>
</gene>
<dbReference type="InterPro" id="IPR036187">
    <property type="entry name" value="DNA_mismatch_repair_MutS_sf"/>
</dbReference>
<name>A0A174E890_9CLOT</name>
<dbReference type="PANTHER" id="PTHR11361">
    <property type="entry name" value="DNA MISMATCH REPAIR PROTEIN MUTS FAMILY MEMBER"/>
    <property type="match status" value="1"/>
</dbReference>
<dbReference type="Gene3D" id="3.40.50.300">
    <property type="entry name" value="P-loop containing nucleotide triphosphate hydrolases"/>
    <property type="match status" value="1"/>
</dbReference>
<dbReference type="RefSeq" id="WP_055276688.1">
    <property type="nucleotide sequence ID" value="NZ_CYYT01000043.1"/>
</dbReference>
<dbReference type="GO" id="GO:0005829">
    <property type="term" value="C:cytosol"/>
    <property type="evidence" value="ECO:0007669"/>
    <property type="project" value="TreeGrafter"/>
</dbReference>
<keyword evidence="2" id="KW-0067">ATP-binding</keyword>
<dbReference type="GO" id="GO:0006298">
    <property type="term" value="P:mismatch repair"/>
    <property type="evidence" value="ECO:0007669"/>
    <property type="project" value="InterPro"/>
</dbReference>
<dbReference type="GO" id="GO:0030983">
    <property type="term" value="F:mismatched DNA binding"/>
    <property type="evidence" value="ECO:0007669"/>
    <property type="project" value="InterPro"/>
</dbReference>
<dbReference type="SUPFAM" id="SSF48334">
    <property type="entry name" value="DNA repair protein MutS, domain III"/>
    <property type="match status" value="1"/>
</dbReference>
<reference evidence="6 7" key="1">
    <citation type="submission" date="2015-09" db="EMBL/GenBank/DDBJ databases">
        <authorList>
            <consortium name="Pathogen Informatics"/>
        </authorList>
    </citation>
    <scope>NUCLEOTIDE SEQUENCE [LARGE SCALE GENOMIC DNA]</scope>
    <source>
        <strain evidence="6 7">2789STDY5834855</strain>
    </source>
</reference>
<evidence type="ECO:0000259" key="5">
    <source>
        <dbReference type="SMART" id="SM00534"/>
    </source>
</evidence>
<dbReference type="GO" id="GO:0140664">
    <property type="term" value="F:ATP-dependent DNA damage sensor activity"/>
    <property type="evidence" value="ECO:0007669"/>
    <property type="project" value="InterPro"/>
</dbReference>
<proteinExistence type="predicted"/>
<dbReference type="AlphaFoldDB" id="A0A174E890"/>
<sequence>MGKALNYYNDNIKSVKEKLAKLEKNLLVFSTLRFMIVILCIGMMYYFYKQNSMEAVGGSFLISLILFIIVAFFHNERINSKKRLLVILEYNEKGLKRLDNTWKEFSDIGEEFIDRNHKFSSDLDIFGKNSLFQWINLTKTTFGRKKLASKMIMNSLPTRYEIEEEQEAIKELANKREFCEKIYFEASIESKKKEKLKELLDWASNEEKNNFTVKYISYIFIAITCIILFLTIIGRLSISYLILDLVINYLVIKLFTKKLSDVIDIFINNKREIEKYSKLLSIIQDENFQSKKLLDIQKDLVSSNINCKNEMKKLKNIISWLGDSTSNAYYLLINVFFMSDIFILSNLQEWRIKNGYKLEKWLEDMGEVEALVSLSTISFEHEEWTYPTISGINEIEAIELAHPLLGERAKANNFNLKGSEKVALITGSNMSGKSTFLRTIGFNMVLTYLGLPTFSKGFKCGISNIYTCMRTQDNLDENISSFYAEILRIKLVIEAAKNGEKVFFLLDEIFKGTNSQDRHDGARILIEQLVKLQGVGLVSTHDLELCDLENEKSWLVNYNFREYYKNNKINFDYVLRRGMSKTQNAKHLMKLAGIDIEE</sequence>
<accession>A0A174E890</accession>
<evidence type="ECO:0000256" key="4">
    <source>
        <dbReference type="SAM" id="Phobius"/>
    </source>
</evidence>
<keyword evidence="4" id="KW-1133">Transmembrane helix</keyword>
<evidence type="ECO:0000256" key="2">
    <source>
        <dbReference type="ARBA" id="ARBA00022840"/>
    </source>
</evidence>
<dbReference type="OrthoDB" id="9802448at2"/>
<evidence type="ECO:0000256" key="1">
    <source>
        <dbReference type="ARBA" id="ARBA00022741"/>
    </source>
</evidence>
<evidence type="ECO:0000256" key="3">
    <source>
        <dbReference type="ARBA" id="ARBA00023125"/>
    </source>
</evidence>
<dbReference type="Pfam" id="PF00488">
    <property type="entry name" value="MutS_V"/>
    <property type="match status" value="1"/>
</dbReference>
<feature type="transmembrane region" description="Helical" evidence="4">
    <location>
        <begin position="54"/>
        <end position="73"/>
    </location>
</feature>
<dbReference type="SMART" id="SM00534">
    <property type="entry name" value="MUTSac"/>
    <property type="match status" value="1"/>
</dbReference>
<dbReference type="InterPro" id="IPR045076">
    <property type="entry name" value="MutS"/>
</dbReference>
<dbReference type="Proteomes" id="UP000095558">
    <property type="component" value="Unassembled WGS sequence"/>
</dbReference>
<organism evidence="6 7">
    <name type="scientific">Clostridium disporicum</name>
    <dbReference type="NCBI Taxonomy" id="84024"/>
    <lineage>
        <taxon>Bacteria</taxon>
        <taxon>Bacillati</taxon>
        <taxon>Bacillota</taxon>
        <taxon>Clostridia</taxon>
        <taxon>Eubacteriales</taxon>
        <taxon>Clostridiaceae</taxon>
        <taxon>Clostridium</taxon>
    </lineage>
</organism>
<feature type="transmembrane region" description="Helical" evidence="4">
    <location>
        <begin position="26"/>
        <end position="48"/>
    </location>
</feature>
<dbReference type="Gene3D" id="1.10.1420.10">
    <property type="match status" value="1"/>
</dbReference>
<keyword evidence="4" id="KW-0812">Transmembrane</keyword>
<evidence type="ECO:0000313" key="7">
    <source>
        <dbReference type="Proteomes" id="UP000095558"/>
    </source>
</evidence>
<keyword evidence="4" id="KW-0472">Membrane</keyword>